<dbReference type="Pfam" id="PF00795">
    <property type="entry name" value="CN_hydrolase"/>
    <property type="match status" value="1"/>
</dbReference>
<comment type="pathway">
    <text evidence="9">Protein modification; lipoprotein biosynthesis (N-acyl transfer).</text>
</comment>
<proteinExistence type="inferred from homology"/>
<dbReference type="SUPFAM" id="SSF56317">
    <property type="entry name" value="Carbon-nitrogen hydrolase"/>
    <property type="match status" value="1"/>
</dbReference>
<evidence type="ECO:0000259" key="10">
    <source>
        <dbReference type="PROSITE" id="PS50263"/>
    </source>
</evidence>
<dbReference type="GO" id="GO:0042158">
    <property type="term" value="P:lipoprotein biosynthetic process"/>
    <property type="evidence" value="ECO:0007669"/>
    <property type="project" value="UniProtKB-UniRule"/>
</dbReference>
<dbReference type="NCBIfam" id="TIGR00546">
    <property type="entry name" value="lnt"/>
    <property type="match status" value="1"/>
</dbReference>
<comment type="caution">
    <text evidence="11">The sequence shown here is derived from an EMBL/GenBank/DDBJ whole genome shotgun (WGS) entry which is preliminary data.</text>
</comment>
<keyword evidence="3 9" id="KW-1003">Cell membrane</keyword>
<feature type="transmembrane region" description="Helical" evidence="9">
    <location>
        <begin position="79"/>
        <end position="98"/>
    </location>
</feature>
<feature type="domain" description="CN hydrolase" evidence="10">
    <location>
        <begin position="213"/>
        <end position="479"/>
    </location>
</feature>
<feature type="transmembrane region" description="Helical" evidence="9">
    <location>
        <begin position="12"/>
        <end position="42"/>
    </location>
</feature>
<dbReference type="InterPro" id="IPR004563">
    <property type="entry name" value="Apolipo_AcylTrfase"/>
</dbReference>
<evidence type="ECO:0000313" key="12">
    <source>
        <dbReference type="Proteomes" id="UP000233398"/>
    </source>
</evidence>
<dbReference type="InterPro" id="IPR036526">
    <property type="entry name" value="C-N_Hydrolase_sf"/>
</dbReference>
<dbReference type="GO" id="GO:0005886">
    <property type="term" value="C:plasma membrane"/>
    <property type="evidence" value="ECO:0007669"/>
    <property type="project" value="UniProtKB-SubCell"/>
</dbReference>
<evidence type="ECO:0000256" key="1">
    <source>
        <dbReference type="ARBA" id="ARBA00004651"/>
    </source>
</evidence>
<comment type="subcellular location">
    <subcellularLocation>
        <location evidence="1 9">Cell membrane</location>
        <topology evidence="1 9">Multi-pass membrane protein</topology>
    </subcellularLocation>
</comment>
<dbReference type="GO" id="GO:0016410">
    <property type="term" value="F:N-acyltransferase activity"/>
    <property type="evidence" value="ECO:0007669"/>
    <property type="project" value="UniProtKB-UniRule"/>
</dbReference>
<evidence type="ECO:0000256" key="4">
    <source>
        <dbReference type="ARBA" id="ARBA00022679"/>
    </source>
</evidence>
<evidence type="ECO:0000313" key="11">
    <source>
        <dbReference type="EMBL" id="PKD45074.1"/>
    </source>
</evidence>
<keyword evidence="12" id="KW-1185">Reference proteome</keyword>
<dbReference type="EC" id="2.3.1.269" evidence="9"/>
<evidence type="ECO:0000256" key="6">
    <source>
        <dbReference type="ARBA" id="ARBA00022989"/>
    </source>
</evidence>
<feature type="transmembrane region" description="Helical" evidence="9">
    <location>
        <begin position="492"/>
        <end position="510"/>
    </location>
</feature>
<organism evidence="11 12">
    <name type="scientific">Rhodohalobacter barkolensis</name>
    <dbReference type="NCBI Taxonomy" id="2053187"/>
    <lineage>
        <taxon>Bacteria</taxon>
        <taxon>Pseudomonadati</taxon>
        <taxon>Balneolota</taxon>
        <taxon>Balneolia</taxon>
        <taxon>Balneolales</taxon>
        <taxon>Balneolaceae</taxon>
        <taxon>Rhodohalobacter</taxon>
    </lineage>
</organism>
<dbReference type="Proteomes" id="UP000233398">
    <property type="component" value="Unassembled WGS sequence"/>
</dbReference>
<feature type="transmembrane region" description="Helical" evidence="9">
    <location>
        <begin position="183"/>
        <end position="204"/>
    </location>
</feature>
<feature type="transmembrane region" description="Helical" evidence="9">
    <location>
        <begin position="54"/>
        <end position="73"/>
    </location>
</feature>
<accession>A0A2N0VLP1</accession>
<keyword evidence="11" id="KW-0449">Lipoprotein</keyword>
<dbReference type="PANTHER" id="PTHR38686">
    <property type="entry name" value="APOLIPOPROTEIN N-ACYLTRANSFERASE"/>
    <property type="match status" value="1"/>
</dbReference>
<protein>
    <recommendedName>
        <fullName evidence="9">Apolipoprotein N-acyltransferase</fullName>
        <shortName evidence="9">ALP N-acyltransferase</shortName>
        <ecNumber evidence="9">2.3.1.269</ecNumber>
    </recommendedName>
</protein>
<dbReference type="AlphaFoldDB" id="A0A2N0VLP1"/>
<dbReference type="PROSITE" id="PS50263">
    <property type="entry name" value="CN_HYDROLASE"/>
    <property type="match status" value="1"/>
</dbReference>
<sequence length="516" mass="58875">MNKNRFWDQPWVLSITASILLSLSFPPFDLSILQIPAFVFLFRVAIISRSVREVIYYTYPAFVLWNLFVTYWLMMATVAGGVAAILANAALMLIPLLLIRKLFKSDLNPIVTSFFAAAIWVSYEFLHHNWDLAWPWLTLGNGWSNLINVIQYISVTGAFGISFWVVFTSALLYNYIVEPVKPILYSAIIIFFAFPLFSIFSMIMQTQEQGEPLEVAIIQPNSDSYQNFGGMGSLDNLIEKLLRLSGETVTESTDLLIWPENAVDAALPLDNRYFDVISDSLESWNTTLITGSGYVEYYSEENRPEVVKETSSGRIYNIFNAALHFNSSAEAEIYRKGKLVPIVERFPFVEFFQTIDLFNWIDWGSLMGYGLGEEANNFNVNGAQTPALICYDSVFSGWVNQFVQNGAGFLTIITNDGWWGDSNGHNQHFAFARLRAIEHRKWIARSANNGISGIISPDGKIQFETEYWTEDAFTFTIYNRQIPTFYSAYGDWFSYVMLLSSFLGIGFLEIRKRKQK</sequence>
<evidence type="ECO:0000256" key="9">
    <source>
        <dbReference type="HAMAP-Rule" id="MF_01148"/>
    </source>
</evidence>
<dbReference type="PANTHER" id="PTHR38686:SF1">
    <property type="entry name" value="APOLIPOPROTEIN N-ACYLTRANSFERASE"/>
    <property type="match status" value="1"/>
</dbReference>
<dbReference type="InterPro" id="IPR003010">
    <property type="entry name" value="C-N_Hydrolase"/>
</dbReference>
<keyword evidence="4 9" id="KW-0808">Transferase</keyword>
<comment type="catalytic activity">
    <reaction evidence="9">
        <text>N-terminal S-1,2-diacyl-sn-glyceryl-L-cysteinyl-[lipoprotein] + a glycerophospholipid = N-acyl-S-1,2-diacyl-sn-glyceryl-L-cysteinyl-[lipoprotein] + a 2-acyl-sn-glycero-3-phospholipid + H(+)</text>
        <dbReference type="Rhea" id="RHEA:48228"/>
        <dbReference type="Rhea" id="RHEA-COMP:14681"/>
        <dbReference type="Rhea" id="RHEA-COMP:14684"/>
        <dbReference type="ChEBI" id="CHEBI:15378"/>
        <dbReference type="ChEBI" id="CHEBI:136912"/>
        <dbReference type="ChEBI" id="CHEBI:140656"/>
        <dbReference type="ChEBI" id="CHEBI:140657"/>
        <dbReference type="ChEBI" id="CHEBI:140660"/>
        <dbReference type="EC" id="2.3.1.269"/>
    </reaction>
</comment>
<evidence type="ECO:0000256" key="3">
    <source>
        <dbReference type="ARBA" id="ARBA00022475"/>
    </source>
</evidence>
<dbReference type="CDD" id="cd07571">
    <property type="entry name" value="ALP_N-acyl_transferase"/>
    <property type="match status" value="1"/>
</dbReference>
<dbReference type="Pfam" id="PF20154">
    <property type="entry name" value="LNT_N"/>
    <property type="match status" value="1"/>
</dbReference>
<name>A0A2N0VLP1_9BACT</name>
<feature type="transmembrane region" description="Helical" evidence="9">
    <location>
        <begin position="110"/>
        <end position="130"/>
    </location>
</feature>
<keyword evidence="7 9" id="KW-0472">Membrane</keyword>
<keyword evidence="5 9" id="KW-0812">Transmembrane</keyword>
<dbReference type="EMBL" id="PISP01000001">
    <property type="protein sequence ID" value="PKD45074.1"/>
    <property type="molecule type" value="Genomic_DNA"/>
</dbReference>
<dbReference type="OrthoDB" id="9804277at2"/>
<reference evidence="11 12" key="1">
    <citation type="submission" date="2017-11" db="EMBL/GenBank/DDBJ databases">
        <title>Rhodohalobacter 15182 sp. nov., isolated from a salt lake.</title>
        <authorList>
            <person name="Han S."/>
        </authorList>
    </citation>
    <scope>NUCLEOTIDE SEQUENCE [LARGE SCALE GENOMIC DNA]</scope>
    <source>
        <strain evidence="11 12">15182</strain>
    </source>
</reference>
<comment type="similarity">
    <text evidence="2 9">Belongs to the CN hydrolase family. Apolipoprotein N-acyltransferase subfamily.</text>
</comment>
<comment type="function">
    <text evidence="9">Catalyzes the phospholipid dependent N-acylation of the N-terminal cysteine of apolipoprotein, the last step in lipoprotein maturation.</text>
</comment>
<keyword evidence="8 9" id="KW-0012">Acyltransferase</keyword>
<evidence type="ECO:0000256" key="8">
    <source>
        <dbReference type="ARBA" id="ARBA00023315"/>
    </source>
</evidence>
<evidence type="ECO:0000256" key="7">
    <source>
        <dbReference type="ARBA" id="ARBA00023136"/>
    </source>
</evidence>
<feature type="transmembrane region" description="Helical" evidence="9">
    <location>
        <begin position="150"/>
        <end position="176"/>
    </location>
</feature>
<gene>
    <name evidence="9 11" type="primary">lnt</name>
    <name evidence="11" type="ORF">CWD77_06360</name>
</gene>
<dbReference type="InterPro" id="IPR045378">
    <property type="entry name" value="LNT_N"/>
</dbReference>
<evidence type="ECO:0000256" key="5">
    <source>
        <dbReference type="ARBA" id="ARBA00022692"/>
    </source>
</evidence>
<keyword evidence="6 9" id="KW-1133">Transmembrane helix</keyword>
<dbReference type="HAMAP" id="MF_01148">
    <property type="entry name" value="Lnt"/>
    <property type="match status" value="1"/>
</dbReference>
<evidence type="ECO:0000256" key="2">
    <source>
        <dbReference type="ARBA" id="ARBA00010065"/>
    </source>
</evidence>
<dbReference type="Gene3D" id="3.60.110.10">
    <property type="entry name" value="Carbon-nitrogen hydrolase"/>
    <property type="match status" value="1"/>
</dbReference>
<dbReference type="UniPathway" id="UPA00666"/>
<dbReference type="RefSeq" id="WP_101072495.1">
    <property type="nucleotide sequence ID" value="NZ_PISP01000001.1"/>
</dbReference>